<evidence type="ECO:0000256" key="2">
    <source>
        <dbReference type="ARBA" id="ARBA00012180"/>
    </source>
</evidence>
<dbReference type="Pfam" id="PF17921">
    <property type="entry name" value="Integrase_H2C2"/>
    <property type="match status" value="1"/>
</dbReference>
<dbReference type="Gene3D" id="3.30.70.270">
    <property type="match status" value="2"/>
</dbReference>
<dbReference type="SUPFAM" id="SSF56672">
    <property type="entry name" value="DNA/RNA polymerases"/>
    <property type="match status" value="1"/>
</dbReference>
<dbReference type="GO" id="GO:0015074">
    <property type="term" value="P:DNA integration"/>
    <property type="evidence" value="ECO:0007669"/>
    <property type="project" value="InterPro"/>
</dbReference>
<feature type="domain" description="Integrase catalytic" evidence="6">
    <location>
        <begin position="451"/>
        <end position="532"/>
    </location>
</feature>
<evidence type="ECO:0000313" key="7">
    <source>
        <dbReference type="Ensembl" id="ENSLLEP00000020433.1"/>
    </source>
</evidence>
<reference evidence="7" key="1">
    <citation type="submission" date="2025-08" db="UniProtKB">
        <authorList>
            <consortium name="Ensembl"/>
        </authorList>
    </citation>
    <scope>IDENTIFICATION</scope>
</reference>
<dbReference type="InterPro" id="IPR041577">
    <property type="entry name" value="RT_RNaseH_2"/>
</dbReference>
<dbReference type="InterPro" id="IPR000477">
    <property type="entry name" value="RT_dom"/>
</dbReference>
<dbReference type="InterPro" id="IPR041588">
    <property type="entry name" value="Integrase_H2C2"/>
</dbReference>
<evidence type="ECO:0000313" key="8">
    <source>
        <dbReference type="Proteomes" id="UP000694569"/>
    </source>
</evidence>
<dbReference type="Pfam" id="PF00078">
    <property type="entry name" value="RVT_1"/>
    <property type="match status" value="1"/>
</dbReference>
<evidence type="ECO:0000259" key="5">
    <source>
        <dbReference type="PROSITE" id="PS50878"/>
    </source>
</evidence>
<comment type="similarity">
    <text evidence="1">Belongs to the beta type-B retroviral polymerase family. HERV class-II K(HML-2) pol subfamily.</text>
</comment>
<proteinExistence type="inferred from homology"/>
<dbReference type="GO" id="GO:0004523">
    <property type="term" value="F:RNA-DNA hybrid ribonuclease activity"/>
    <property type="evidence" value="ECO:0007669"/>
    <property type="project" value="UniProtKB-EC"/>
</dbReference>
<dbReference type="Gene3D" id="1.10.340.70">
    <property type="match status" value="1"/>
</dbReference>
<feature type="region of interest" description="Disordered" evidence="4">
    <location>
        <begin position="117"/>
        <end position="144"/>
    </location>
</feature>
<evidence type="ECO:0000259" key="6">
    <source>
        <dbReference type="PROSITE" id="PS50994"/>
    </source>
</evidence>
<dbReference type="EC" id="3.1.26.4" evidence="2"/>
<protein>
    <recommendedName>
        <fullName evidence="3">Gypsy retrotransposon integrase-like protein 1</fullName>
        <ecNumber evidence="2">3.1.26.4</ecNumber>
    </recommendedName>
</protein>
<dbReference type="InterPro" id="IPR043502">
    <property type="entry name" value="DNA/RNA_pol_sf"/>
</dbReference>
<dbReference type="InterPro" id="IPR001584">
    <property type="entry name" value="Integrase_cat-core"/>
</dbReference>
<dbReference type="InterPro" id="IPR036397">
    <property type="entry name" value="RNaseH_sf"/>
</dbReference>
<dbReference type="GO" id="GO:0003676">
    <property type="term" value="F:nucleic acid binding"/>
    <property type="evidence" value="ECO:0007669"/>
    <property type="project" value="InterPro"/>
</dbReference>
<dbReference type="InterPro" id="IPR043128">
    <property type="entry name" value="Rev_trsase/Diguanyl_cyclase"/>
</dbReference>
<evidence type="ECO:0000256" key="1">
    <source>
        <dbReference type="ARBA" id="ARBA00010879"/>
    </source>
</evidence>
<keyword evidence="8" id="KW-1185">Reference proteome</keyword>
<dbReference type="OrthoDB" id="6761011at2759"/>
<sequence>MNLIEVLVYLDDIIVFGKTLEEHEQRLEKVLKRHHEEGLKLSLEKCQFCIPSVTYMGHVVSAEGVSTDPRKLEAVASWPRPRNVTELRSFLGFCSYYRRFVGGFDKIAQPLNKLLQKEDAEEGSKASDRSSSAPGPRKTRESIQEEWTNQCESAFMRLKESLTRAPVMAYADPHKPYELHVDASREGLGGVLYQEYGGLLRPVAYVSRSLTPSETKLDATGHQWLAAMSGFRFSLKYRPGVNNRDADSLSRRPYTTEWTQLTPDGVQALCQGAERRVKGVVEAEAIGVMAAAVPEFYCNPTQLRDESLSTFSKQDLRADQARDPLIALTVKAINTNQREILLTNSPEGARLVYKEWEQLKMLDGVVYRRGPSNNAEETQQLFLPTKHREGVLRSLHDDHGHLGAERTFKLVRDRFYWPCMRSEVESYCHSCLRCIQRKTLPTRTAPMSHLQSQGPMDLVCIDFLCLEPDASGQGNILVVTDHFTRYAQAFSTKDQRAPTVAKVLMEKFFVHYGLPRRIHSDQGRDFESRLVG</sequence>
<dbReference type="Proteomes" id="UP000694569">
    <property type="component" value="Unplaced"/>
</dbReference>
<organism evidence="7 8">
    <name type="scientific">Leptobrachium leishanense</name>
    <name type="common">Leishan spiny toad</name>
    <dbReference type="NCBI Taxonomy" id="445787"/>
    <lineage>
        <taxon>Eukaryota</taxon>
        <taxon>Metazoa</taxon>
        <taxon>Chordata</taxon>
        <taxon>Craniata</taxon>
        <taxon>Vertebrata</taxon>
        <taxon>Euteleostomi</taxon>
        <taxon>Amphibia</taxon>
        <taxon>Batrachia</taxon>
        <taxon>Anura</taxon>
        <taxon>Pelobatoidea</taxon>
        <taxon>Megophryidae</taxon>
        <taxon>Leptobrachium</taxon>
    </lineage>
</organism>
<dbReference type="FunFam" id="3.30.70.270:FF:000020">
    <property type="entry name" value="Transposon Tf2-6 polyprotein-like Protein"/>
    <property type="match status" value="1"/>
</dbReference>
<dbReference type="Ensembl" id="ENSLLET00000021235.1">
    <property type="protein sequence ID" value="ENSLLEP00000020433.1"/>
    <property type="gene ID" value="ENSLLEG00000012953.1"/>
</dbReference>
<evidence type="ECO:0000256" key="3">
    <source>
        <dbReference type="ARBA" id="ARBA00039658"/>
    </source>
</evidence>
<name>A0A8C5PFH3_9ANUR</name>
<dbReference type="Pfam" id="PF17919">
    <property type="entry name" value="RT_RNaseH_2"/>
    <property type="match status" value="1"/>
</dbReference>
<evidence type="ECO:0000256" key="4">
    <source>
        <dbReference type="SAM" id="MobiDB-lite"/>
    </source>
</evidence>
<dbReference type="PROSITE" id="PS50994">
    <property type="entry name" value="INTEGRASE"/>
    <property type="match status" value="1"/>
</dbReference>
<dbReference type="SUPFAM" id="SSF53098">
    <property type="entry name" value="Ribonuclease H-like"/>
    <property type="match status" value="1"/>
</dbReference>
<dbReference type="GeneTree" id="ENSGT01100000263500"/>
<dbReference type="PANTHER" id="PTHR37984">
    <property type="entry name" value="PROTEIN CBG26694"/>
    <property type="match status" value="1"/>
</dbReference>
<dbReference type="FunFam" id="1.10.340.70:FF:000001">
    <property type="entry name" value="Retrovirus-related Pol polyprotein from transposon gypsy-like Protein"/>
    <property type="match status" value="1"/>
</dbReference>
<dbReference type="Pfam" id="PF00665">
    <property type="entry name" value="rve"/>
    <property type="match status" value="1"/>
</dbReference>
<dbReference type="InterPro" id="IPR050951">
    <property type="entry name" value="Retrovirus_Pol_polyprotein"/>
</dbReference>
<feature type="compositionally biased region" description="Basic and acidic residues" evidence="4">
    <location>
        <begin position="117"/>
        <end position="128"/>
    </location>
</feature>
<dbReference type="InterPro" id="IPR012337">
    <property type="entry name" value="RNaseH-like_sf"/>
</dbReference>
<dbReference type="Gene3D" id="3.30.420.10">
    <property type="entry name" value="Ribonuclease H-like superfamily/Ribonuclease H"/>
    <property type="match status" value="1"/>
</dbReference>
<feature type="domain" description="Reverse transcriptase" evidence="5">
    <location>
        <begin position="1"/>
        <end position="60"/>
    </location>
</feature>
<accession>A0A8C5PFH3</accession>
<dbReference type="PROSITE" id="PS50878">
    <property type="entry name" value="RT_POL"/>
    <property type="match status" value="1"/>
</dbReference>
<dbReference type="AlphaFoldDB" id="A0A8C5PFH3"/>
<dbReference type="PANTHER" id="PTHR37984:SF15">
    <property type="entry name" value="INTEGRASE CATALYTIC DOMAIN-CONTAINING PROTEIN"/>
    <property type="match status" value="1"/>
</dbReference>
<reference evidence="7" key="2">
    <citation type="submission" date="2025-09" db="UniProtKB">
        <authorList>
            <consortium name="Ensembl"/>
        </authorList>
    </citation>
    <scope>IDENTIFICATION</scope>
</reference>